<dbReference type="Gene3D" id="2.60.120.260">
    <property type="entry name" value="Galactose-binding domain-like"/>
    <property type="match status" value="1"/>
</dbReference>
<dbReference type="SUPFAM" id="SSF49785">
    <property type="entry name" value="Galactose-binding domain-like"/>
    <property type="match status" value="1"/>
</dbReference>
<dbReference type="PANTHER" id="PTHR46323">
    <property type="entry name" value="BETA-GALACTOSIDASE"/>
    <property type="match status" value="1"/>
</dbReference>
<dbReference type="InterPro" id="IPR004199">
    <property type="entry name" value="B-gal_small/dom_5"/>
</dbReference>
<dbReference type="PROSITE" id="PS00608">
    <property type="entry name" value="GLYCOSYL_HYDROL_F2_2"/>
    <property type="match status" value="1"/>
</dbReference>
<evidence type="ECO:0000256" key="12">
    <source>
        <dbReference type="SAM" id="SignalP"/>
    </source>
</evidence>
<protein>
    <recommendedName>
        <fullName evidence="7">Beta-galactosidase</fullName>
        <ecNumber evidence="6">3.2.1.23</ecNumber>
    </recommendedName>
    <alternativeName>
        <fullName evidence="11">Lactase</fullName>
    </alternativeName>
</protein>
<keyword evidence="8" id="KW-0378">Hydrolase</keyword>
<dbReference type="SMART" id="SM01038">
    <property type="entry name" value="Bgal_small_N"/>
    <property type="match status" value="1"/>
</dbReference>
<dbReference type="GO" id="GO:0005990">
    <property type="term" value="P:lactose catabolic process"/>
    <property type="evidence" value="ECO:0007669"/>
    <property type="project" value="TreeGrafter"/>
</dbReference>
<dbReference type="InterPro" id="IPR006101">
    <property type="entry name" value="Glyco_hydro_2"/>
</dbReference>
<evidence type="ECO:0000256" key="10">
    <source>
        <dbReference type="ARBA" id="ARBA00023295"/>
    </source>
</evidence>
<comment type="cofactor">
    <cofactor evidence="3">
        <name>Na(+)</name>
        <dbReference type="ChEBI" id="CHEBI:29101"/>
    </cofactor>
</comment>
<evidence type="ECO:0000256" key="3">
    <source>
        <dbReference type="ARBA" id="ARBA00001959"/>
    </source>
</evidence>
<dbReference type="GO" id="GO:0004565">
    <property type="term" value="F:beta-galactosidase activity"/>
    <property type="evidence" value="ECO:0007669"/>
    <property type="project" value="UniProtKB-EC"/>
</dbReference>
<evidence type="ECO:0000256" key="6">
    <source>
        <dbReference type="ARBA" id="ARBA00012756"/>
    </source>
</evidence>
<organism evidence="14 15">
    <name type="scientific">Maribellus luteus</name>
    <dbReference type="NCBI Taxonomy" id="2305463"/>
    <lineage>
        <taxon>Bacteria</taxon>
        <taxon>Pseudomonadati</taxon>
        <taxon>Bacteroidota</taxon>
        <taxon>Bacteroidia</taxon>
        <taxon>Marinilabiliales</taxon>
        <taxon>Prolixibacteraceae</taxon>
        <taxon>Maribellus</taxon>
    </lineage>
</organism>
<accession>A0A399T1T9</accession>
<dbReference type="Gene3D" id="2.60.40.10">
    <property type="entry name" value="Immunoglobulins"/>
    <property type="match status" value="2"/>
</dbReference>
<comment type="caution">
    <text evidence="14">The sequence shown here is derived from an EMBL/GenBank/DDBJ whole genome shotgun (WGS) entry which is preliminary data.</text>
</comment>
<keyword evidence="15" id="KW-1185">Reference proteome</keyword>
<dbReference type="InterPro" id="IPR013783">
    <property type="entry name" value="Ig-like_fold"/>
</dbReference>
<dbReference type="InterPro" id="IPR032312">
    <property type="entry name" value="LacZ_4"/>
</dbReference>
<dbReference type="SUPFAM" id="SSF74650">
    <property type="entry name" value="Galactose mutarotase-like"/>
    <property type="match status" value="1"/>
</dbReference>
<keyword evidence="10" id="KW-0326">Glycosidase</keyword>
<dbReference type="Pfam" id="PF02837">
    <property type="entry name" value="Glyco_hydro_2_N"/>
    <property type="match status" value="1"/>
</dbReference>
<keyword evidence="9" id="KW-0106">Calcium</keyword>
<dbReference type="SUPFAM" id="SSF51445">
    <property type="entry name" value="(Trans)glycosidases"/>
    <property type="match status" value="1"/>
</dbReference>
<dbReference type="Gene3D" id="2.70.98.10">
    <property type="match status" value="1"/>
</dbReference>
<dbReference type="AlphaFoldDB" id="A0A399T1T9"/>
<evidence type="ECO:0000256" key="9">
    <source>
        <dbReference type="ARBA" id="ARBA00022837"/>
    </source>
</evidence>
<name>A0A399T1T9_9BACT</name>
<dbReference type="Pfam" id="PF02929">
    <property type="entry name" value="Bgal_small_N"/>
    <property type="match status" value="1"/>
</dbReference>
<dbReference type="InterPro" id="IPR006104">
    <property type="entry name" value="Glyco_hydro_2_N"/>
</dbReference>
<comment type="similarity">
    <text evidence="4">Belongs to the glycosyl hydrolase 2 family.</text>
</comment>
<evidence type="ECO:0000256" key="11">
    <source>
        <dbReference type="ARBA" id="ARBA00032230"/>
    </source>
</evidence>
<dbReference type="PANTHER" id="PTHR46323:SF2">
    <property type="entry name" value="BETA-GALACTOSIDASE"/>
    <property type="match status" value="1"/>
</dbReference>
<reference evidence="14 15" key="1">
    <citation type="submission" date="2018-08" db="EMBL/GenBank/DDBJ databases">
        <title>Pallidiluteibacterium maritimus gen. nov., sp. nov., isolated from coastal sediment.</title>
        <authorList>
            <person name="Zhou L.Y."/>
        </authorList>
    </citation>
    <scope>NUCLEOTIDE SEQUENCE [LARGE SCALE GENOMIC DNA]</scope>
    <source>
        <strain evidence="14 15">XSD2</strain>
    </source>
</reference>
<dbReference type="GO" id="GO:0009341">
    <property type="term" value="C:beta-galactosidase complex"/>
    <property type="evidence" value="ECO:0007669"/>
    <property type="project" value="InterPro"/>
</dbReference>
<dbReference type="FunFam" id="3.20.20.80:FF:000018">
    <property type="entry name" value="Beta-galactosidase"/>
    <property type="match status" value="1"/>
</dbReference>
<dbReference type="EC" id="3.2.1.23" evidence="6"/>
<dbReference type="PRINTS" id="PR00132">
    <property type="entry name" value="GLHYDRLASE2"/>
</dbReference>
<dbReference type="Gene3D" id="3.20.20.80">
    <property type="entry name" value="Glycosidases"/>
    <property type="match status" value="1"/>
</dbReference>
<evidence type="ECO:0000256" key="5">
    <source>
        <dbReference type="ARBA" id="ARBA00011245"/>
    </source>
</evidence>
<comment type="cofactor">
    <cofactor evidence="2">
        <name>Ca(2+)</name>
        <dbReference type="ChEBI" id="CHEBI:29108"/>
    </cofactor>
</comment>
<dbReference type="Pfam" id="PF16353">
    <property type="entry name" value="LacZ_4"/>
    <property type="match status" value="1"/>
</dbReference>
<feature type="signal peptide" evidence="12">
    <location>
        <begin position="1"/>
        <end position="34"/>
    </location>
</feature>
<sequence>MCMKKNSENKLMMALRNLAALLVVLCFSIGQTEAQQHDWENPAVIGINKEQPHATLYPFDTWEQALSGQAENSQWIQLLNGNWKFNWVKHPDERPVEFYQTSFDDSKWNTIPVPSNWQLHGYGKPIYTNATYPFKNNPPYVMSEPDSAYTSFEMRNPVGSYRHQFMVDESWDGRELFIHFNGVKSAFYLWINGEKVGYSQGSMTSAEFNVTDYVKPGKNLLAAEVYRWSDGSYLEDQDFFRFSGIFRDVYLMAAPKLHIRDFFARSTFDADYKNAELNVTAYIHNYGEKAQYRTHLQLDLVDANGNYYKQSPLAEHLTVMIFPGNESVVHLKQKVLNPRQWSAEDPYLYKAILTLKDDQGNVLERVSTDFGFRDVKVEEGELLVNGQPVYIKGVNRHEHDPVTGRNVSKERMLQDVLIMKQNNINTVRMAHYPNDPYFYELCNKYGLYVIDEANVESHGVGYEPAKTLGNQLEWREAHVDRIRRMVERDKNHPSIIIWSLGNEAGDGTSFEVARDYIRQRDPERLVQYERAGTRSYTDIICPQYSHPWELVNYATGKSGSIYPGTWRWGTFDYTASQTRTQPWIFSEYAHAMGNSLGNFQDYWDVIEANKYLQGGCIWDFVDQGLQAKDDNGKVYFKYGGDYKDYPNDGNFCCNGIVRPDRTPNPALYEVKKVYQYHKIEPVNLLRGEVNLFNKHFFIGTEHLLFNWELTENGKLLQQGQLPIYNVEPRQKMRIRIPFEKPQLKPGAEYYLKVTATLREDGLWAKKGHVTAWDQYAIPYEVPAIEEQDLDTFPALQMVQSEDAIRVFNKAFSVEVDPKSGQVVSYKKRKTELLTAPVKVNFWRVPTDNDRGNKMPKRLSVWKNPSMEVRSVDVDQVREGLVIVEVKSKLVVGSHSEVVNTYTITGDGALRVHTSVSLEGEEIPEMPRFGVQLAIDDKYNNVSFFGRGPWETYWDRKTCGEVAIHSGKVDEFIHDYVRPQENGNHADVRWVTLTDSGKNGLKVVAKELIHFSAWPYSMETLEAATHPVYLKRDGNITLNIDYKQMGVGGDDSWGSRTHEKYWLKANNYAFEFVLQWE</sequence>
<dbReference type="SUPFAM" id="SSF49303">
    <property type="entry name" value="beta-Galactosidase/glucuronidase domain"/>
    <property type="match status" value="2"/>
</dbReference>
<evidence type="ECO:0000256" key="2">
    <source>
        <dbReference type="ARBA" id="ARBA00001913"/>
    </source>
</evidence>
<dbReference type="Pfam" id="PF02836">
    <property type="entry name" value="Glyco_hydro_2_C"/>
    <property type="match status" value="1"/>
</dbReference>
<feature type="chain" id="PRO_5017365877" description="Beta-galactosidase" evidence="12">
    <location>
        <begin position="35"/>
        <end position="1076"/>
    </location>
</feature>
<dbReference type="Pfam" id="PF00703">
    <property type="entry name" value="Glyco_hydro_2"/>
    <property type="match status" value="1"/>
</dbReference>
<dbReference type="InterPro" id="IPR011013">
    <property type="entry name" value="Gal_mutarotase_sf_dom"/>
</dbReference>
<dbReference type="InterPro" id="IPR006103">
    <property type="entry name" value="Glyco_hydro_2_cat"/>
</dbReference>
<dbReference type="GO" id="GO:0030246">
    <property type="term" value="F:carbohydrate binding"/>
    <property type="evidence" value="ECO:0007669"/>
    <property type="project" value="InterPro"/>
</dbReference>
<dbReference type="InterPro" id="IPR050347">
    <property type="entry name" value="Bact_Beta-galactosidase"/>
</dbReference>
<dbReference type="InterPro" id="IPR023232">
    <property type="entry name" value="Glyco_hydro_2_AS"/>
</dbReference>
<evidence type="ECO:0000256" key="1">
    <source>
        <dbReference type="ARBA" id="ARBA00001412"/>
    </source>
</evidence>
<dbReference type="InterPro" id="IPR017853">
    <property type="entry name" value="GH"/>
</dbReference>
<dbReference type="EMBL" id="QWGR01000004">
    <property type="protein sequence ID" value="RIJ48745.1"/>
    <property type="molecule type" value="Genomic_DNA"/>
</dbReference>
<dbReference type="InterPro" id="IPR014718">
    <property type="entry name" value="GH-type_carb-bd"/>
</dbReference>
<evidence type="ECO:0000256" key="8">
    <source>
        <dbReference type="ARBA" id="ARBA00022801"/>
    </source>
</evidence>
<dbReference type="Proteomes" id="UP000265926">
    <property type="component" value="Unassembled WGS sequence"/>
</dbReference>
<dbReference type="InterPro" id="IPR006102">
    <property type="entry name" value="Ig-like_GH2"/>
</dbReference>
<evidence type="ECO:0000313" key="14">
    <source>
        <dbReference type="EMBL" id="RIJ48745.1"/>
    </source>
</evidence>
<dbReference type="OrthoDB" id="9801077at2"/>
<gene>
    <name evidence="14" type="ORF">D1614_09450</name>
</gene>
<evidence type="ECO:0000256" key="4">
    <source>
        <dbReference type="ARBA" id="ARBA00007401"/>
    </source>
</evidence>
<proteinExistence type="inferred from homology"/>
<evidence type="ECO:0000313" key="15">
    <source>
        <dbReference type="Proteomes" id="UP000265926"/>
    </source>
</evidence>
<dbReference type="InterPro" id="IPR008979">
    <property type="entry name" value="Galactose-bd-like_sf"/>
</dbReference>
<evidence type="ECO:0000259" key="13">
    <source>
        <dbReference type="SMART" id="SM01038"/>
    </source>
</evidence>
<keyword evidence="12" id="KW-0732">Signal</keyword>
<feature type="domain" description="Beta galactosidase small chain/" evidence="13">
    <location>
        <begin position="805"/>
        <end position="1074"/>
    </location>
</feature>
<comment type="catalytic activity">
    <reaction evidence="1">
        <text>Hydrolysis of terminal non-reducing beta-D-galactose residues in beta-D-galactosides.</text>
        <dbReference type="EC" id="3.2.1.23"/>
    </reaction>
</comment>
<evidence type="ECO:0000256" key="7">
    <source>
        <dbReference type="ARBA" id="ARBA00013303"/>
    </source>
</evidence>
<comment type="subunit">
    <text evidence="5">Monomer.</text>
</comment>
<dbReference type="InterPro" id="IPR036156">
    <property type="entry name" value="Beta-gal/glucu_dom_sf"/>
</dbReference>